<name>A0A5N5TAJ1_9CRUS</name>
<sequence>MNPDNSEVEVKPDIDSYLYAYSNQYPMNHSHIYSSQESFRHPTIARDLQQSVHVRPSVCHPENLVSSSRSYEERITSSSESGYTSGSYSTNTLNETANRETNYSVGGDCSTNALSETPSAETGYNTGDCSSNTLNENSNEETGQSTNDCKTIVHESANETTCKFSYYE</sequence>
<evidence type="ECO:0000313" key="3">
    <source>
        <dbReference type="Proteomes" id="UP000326759"/>
    </source>
</evidence>
<proteinExistence type="predicted"/>
<dbReference type="EMBL" id="SEYY01005651">
    <property type="protein sequence ID" value="KAB7503199.1"/>
    <property type="molecule type" value="Genomic_DNA"/>
</dbReference>
<reference evidence="2 3" key="1">
    <citation type="journal article" date="2019" name="PLoS Biol.">
        <title>Sex chromosomes control vertical transmission of feminizing Wolbachia symbionts in an isopod.</title>
        <authorList>
            <person name="Becking T."/>
            <person name="Chebbi M.A."/>
            <person name="Giraud I."/>
            <person name="Moumen B."/>
            <person name="Laverre T."/>
            <person name="Caubet Y."/>
            <person name="Peccoud J."/>
            <person name="Gilbert C."/>
            <person name="Cordaux R."/>
        </authorList>
    </citation>
    <scope>NUCLEOTIDE SEQUENCE [LARGE SCALE GENOMIC DNA]</scope>
    <source>
        <strain evidence="2">ANa2</strain>
        <tissue evidence="2">Whole body excluding digestive tract and cuticle</tissue>
    </source>
</reference>
<protein>
    <submittedName>
        <fullName evidence="2">Uncharacterized protein</fullName>
    </submittedName>
</protein>
<dbReference type="AlphaFoldDB" id="A0A5N5TAJ1"/>
<evidence type="ECO:0000256" key="1">
    <source>
        <dbReference type="SAM" id="MobiDB-lite"/>
    </source>
</evidence>
<feature type="compositionally biased region" description="Polar residues" evidence="1">
    <location>
        <begin position="91"/>
        <end position="129"/>
    </location>
</feature>
<keyword evidence="3" id="KW-1185">Reference proteome</keyword>
<accession>A0A5N5TAJ1</accession>
<gene>
    <name evidence="2" type="ORF">Anas_06445</name>
</gene>
<feature type="compositionally biased region" description="Low complexity" evidence="1">
    <location>
        <begin position="130"/>
        <end position="142"/>
    </location>
</feature>
<feature type="compositionally biased region" description="Low complexity" evidence="1">
    <location>
        <begin position="76"/>
        <end position="90"/>
    </location>
</feature>
<organism evidence="2 3">
    <name type="scientific">Armadillidium nasatum</name>
    <dbReference type="NCBI Taxonomy" id="96803"/>
    <lineage>
        <taxon>Eukaryota</taxon>
        <taxon>Metazoa</taxon>
        <taxon>Ecdysozoa</taxon>
        <taxon>Arthropoda</taxon>
        <taxon>Crustacea</taxon>
        <taxon>Multicrustacea</taxon>
        <taxon>Malacostraca</taxon>
        <taxon>Eumalacostraca</taxon>
        <taxon>Peracarida</taxon>
        <taxon>Isopoda</taxon>
        <taxon>Oniscidea</taxon>
        <taxon>Crinocheta</taxon>
        <taxon>Armadillidiidae</taxon>
        <taxon>Armadillidium</taxon>
    </lineage>
</organism>
<feature type="region of interest" description="Disordered" evidence="1">
    <location>
        <begin position="64"/>
        <end position="146"/>
    </location>
</feature>
<dbReference type="Proteomes" id="UP000326759">
    <property type="component" value="Unassembled WGS sequence"/>
</dbReference>
<comment type="caution">
    <text evidence="2">The sequence shown here is derived from an EMBL/GenBank/DDBJ whole genome shotgun (WGS) entry which is preliminary data.</text>
</comment>
<evidence type="ECO:0000313" key="2">
    <source>
        <dbReference type="EMBL" id="KAB7503199.1"/>
    </source>
</evidence>